<accession>A0A7K1LHX7</accession>
<reference evidence="6 7" key="1">
    <citation type="submission" date="2019-12" db="EMBL/GenBank/DDBJ databases">
        <authorList>
            <person name="Li J."/>
            <person name="Shi Y."/>
            <person name="Xu G."/>
            <person name="Xiao D."/>
            <person name="Ran X."/>
        </authorList>
    </citation>
    <scope>NUCLEOTIDE SEQUENCE [LARGE SCALE GENOMIC DNA]</scope>
    <source>
        <strain evidence="6 7">JCM 15915</strain>
    </source>
</reference>
<evidence type="ECO:0000256" key="3">
    <source>
        <dbReference type="ARBA" id="ARBA00022801"/>
    </source>
</evidence>
<evidence type="ECO:0000313" key="7">
    <source>
        <dbReference type="Proteomes" id="UP000462152"/>
    </source>
</evidence>
<keyword evidence="3" id="KW-0378">Hydrolase</keyword>
<gene>
    <name evidence="6" type="ORF">GMA10_06135</name>
</gene>
<dbReference type="PROSITE" id="PS51935">
    <property type="entry name" value="NLPC_P60"/>
    <property type="match status" value="1"/>
</dbReference>
<dbReference type="GO" id="GO:0008234">
    <property type="term" value="F:cysteine-type peptidase activity"/>
    <property type="evidence" value="ECO:0007669"/>
    <property type="project" value="UniProtKB-KW"/>
</dbReference>
<name>A0A7K1LHX7_9MICC</name>
<keyword evidence="2" id="KW-0645">Protease</keyword>
<keyword evidence="4" id="KW-0788">Thiol protease</keyword>
<evidence type="ECO:0000256" key="1">
    <source>
        <dbReference type="ARBA" id="ARBA00007074"/>
    </source>
</evidence>
<dbReference type="Gene3D" id="3.90.1720.10">
    <property type="entry name" value="endopeptidase domain like (from Nostoc punctiforme)"/>
    <property type="match status" value="1"/>
</dbReference>
<keyword evidence="7" id="KW-1185">Reference proteome</keyword>
<dbReference type="OrthoDB" id="3231746at2"/>
<dbReference type="EMBL" id="WOGT01000002">
    <property type="protein sequence ID" value="MUN54791.1"/>
    <property type="molecule type" value="Genomic_DNA"/>
</dbReference>
<dbReference type="AlphaFoldDB" id="A0A7K1LHX7"/>
<protein>
    <recommendedName>
        <fullName evidence="5">NlpC/P60 domain-containing protein</fullName>
    </recommendedName>
</protein>
<feature type="domain" description="NlpC/P60" evidence="5">
    <location>
        <begin position="1"/>
        <end position="139"/>
    </location>
</feature>
<dbReference type="InterPro" id="IPR008044">
    <property type="entry name" value="Phage_lysin"/>
</dbReference>
<dbReference type="SUPFAM" id="SSF54001">
    <property type="entry name" value="Cysteine proteinases"/>
    <property type="match status" value="1"/>
</dbReference>
<evidence type="ECO:0000259" key="5">
    <source>
        <dbReference type="PROSITE" id="PS51935"/>
    </source>
</evidence>
<organism evidence="6 7">
    <name type="scientific">Rothia koreensis</name>
    <dbReference type="NCBI Taxonomy" id="592378"/>
    <lineage>
        <taxon>Bacteria</taxon>
        <taxon>Bacillati</taxon>
        <taxon>Actinomycetota</taxon>
        <taxon>Actinomycetes</taxon>
        <taxon>Micrococcales</taxon>
        <taxon>Micrococcaceae</taxon>
        <taxon>Rothia</taxon>
    </lineage>
</organism>
<comment type="caution">
    <text evidence="6">The sequence shown here is derived from an EMBL/GenBank/DDBJ whole genome shotgun (WGS) entry which is preliminary data.</text>
</comment>
<dbReference type="InterPro" id="IPR000064">
    <property type="entry name" value="NLP_P60_dom"/>
</dbReference>
<evidence type="ECO:0000256" key="2">
    <source>
        <dbReference type="ARBA" id="ARBA00022670"/>
    </source>
</evidence>
<dbReference type="GO" id="GO:0006508">
    <property type="term" value="P:proteolysis"/>
    <property type="evidence" value="ECO:0007669"/>
    <property type="project" value="UniProtKB-KW"/>
</dbReference>
<sequence>MTNMEAAIGWFQDRAGAVTYSMDYRNGPGSYDCSSSVYYALMDAGANTSGTVGNTESMFSDLPSWGFQEVQATAEGIPTQRGDIFIWGDPGSSAGAAGHTGIFVDSDNILHCNFGYNGITLNNHDYIWSANGSPPCHIFRYSGGESPAPAQVETQTISKDWFDMASRQDLAEVVNDVLHQNDGFIRQCIHNVIHNEKFNREGTVNGQPVGGQTTLVTEAQYNAQNFGRLKADVLFTQKQVADLTAEVKASKEGK</sequence>
<proteinExistence type="inferred from homology"/>
<dbReference type="InterPro" id="IPR038765">
    <property type="entry name" value="Papain-like_cys_pep_sf"/>
</dbReference>
<dbReference type="RefSeq" id="WP_129315543.1">
    <property type="nucleotide sequence ID" value="NZ_NOIQ01000008.1"/>
</dbReference>
<evidence type="ECO:0000256" key="4">
    <source>
        <dbReference type="ARBA" id="ARBA00022807"/>
    </source>
</evidence>
<comment type="similarity">
    <text evidence="1">Belongs to the peptidase C40 family.</text>
</comment>
<dbReference type="Pfam" id="PF05382">
    <property type="entry name" value="Amidase_5"/>
    <property type="match status" value="1"/>
</dbReference>
<dbReference type="Proteomes" id="UP000462152">
    <property type="component" value="Unassembled WGS sequence"/>
</dbReference>
<evidence type="ECO:0000313" key="6">
    <source>
        <dbReference type="EMBL" id="MUN54791.1"/>
    </source>
</evidence>